<dbReference type="GO" id="GO:0016020">
    <property type="term" value="C:membrane"/>
    <property type="evidence" value="ECO:0007669"/>
    <property type="project" value="UniProtKB-SubCell"/>
</dbReference>
<evidence type="ECO:0000256" key="2">
    <source>
        <dbReference type="ARBA" id="ARBA00022692"/>
    </source>
</evidence>
<keyword evidence="4 5" id="KW-0472">Membrane</keyword>
<sequence>MYCRVCGEQYETGKPNCPRCKAAAGVGTNYCYNCGERTVPGSAVCPKCGAVLYVNSGYQPGAGQSYQNTNQGPWQQPYYGAPSGYSQKSKLVAGLLGIFLGYIGIHNFYLGFTSRAVLQIVVTVLTCGIGGLWGFIEGILIIAGNIQTDANGVPLRD</sequence>
<reference evidence="7" key="1">
    <citation type="submission" date="2020-08" db="EMBL/GenBank/DDBJ databases">
        <title>Genome public.</title>
        <authorList>
            <person name="Liu C."/>
            <person name="Sun Q."/>
        </authorList>
    </citation>
    <scope>NUCLEOTIDE SEQUENCE</scope>
    <source>
        <strain evidence="7">BX7</strain>
    </source>
</reference>
<evidence type="ECO:0000256" key="1">
    <source>
        <dbReference type="ARBA" id="ARBA00004141"/>
    </source>
</evidence>
<dbReference type="Proteomes" id="UP000620366">
    <property type="component" value="Unassembled WGS sequence"/>
</dbReference>
<gene>
    <name evidence="7" type="ORF">H8695_07875</name>
</gene>
<keyword evidence="8" id="KW-1185">Reference proteome</keyword>
<feature type="domain" description="TM2" evidence="6">
    <location>
        <begin position="86"/>
        <end position="139"/>
    </location>
</feature>
<protein>
    <submittedName>
        <fullName evidence="7">NINE protein</fullName>
    </submittedName>
</protein>
<accession>A0A926HVG7</accession>
<proteinExistence type="predicted"/>
<evidence type="ECO:0000256" key="3">
    <source>
        <dbReference type="ARBA" id="ARBA00022989"/>
    </source>
</evidence>
<evidence type="ECO:0000313" key="8">
    <source>
        <dbReference type="Proteomes" id="UP000620366"/>
    </source>
</evidence>
<comment type="subcellular location">
    <subcellularLocation>
        <location evidence="1">Membrane</location>
        <topology evidence="1">Multi-pass membrane protein</topology>
    </subcellularLocation>
</comment>
<organism evidence="7 8">
    <name type="scientific">Feifania hominis</name>
    <dbReference type="NCBI Taxonomy" id="2763660"/>
    <lineage>
        <taxon>Bacteria</taxon>
        <taxon>Bacillati</taxon>
        <taxon>Bacillota</taxon>
        <taxon>Clostridia</taxon>
        <taxon>Eubacteriales</taxon>
        <taxon>Feifaniaceae</taxon>
        <taxon>Feifania</taxon>
    </lineage>
</organism>
<dbReference type="AlphaFoldDB" id="A0A926HVG7"/>
<keyword evidence="3 5" id="KW-1133">Transmembrane helix</keyword>
<keyword evidence="2 5" id="KW-0812">Transmembrane</keyword>
<evidence type="ECO:0000256" key="4">
    <source>
        <dbReference type="ARBA" id="ARBA00023136"/>
    </source>
</evidence>
<evidence type="ECO:0000259" key="6">
    <source>
        <dbReference type="Pfam" id="PF05154"/>
    </source>
</evidence>
<evidence type="ECO:0000313" key="7">
    <source>
        <dbReference type="EMBL" id="MBC8536601.1"/>
    </source>
</evidence>
<feature type="transmembrane region" description="Helical" evidence="5">
    <location>
        <begin position="91"/>
        <end position="110"/>
    </location>
</feature>
<comment type="caution">
    <text evidence="7">The sequence shown here is derived from an EMBL/GenBank/DDBJ whole genome shotgun (WGS) entry which is preliminary data.</text>
</comment>
<name>A0A926HVG7_9FIRM</name>
<dbReference type="Pfam" id="PF05154">
    <property type="entry name" value="TM2"/>
    <property type="match status" value="1"/>
</dbReference>
<dbReference type="InterPro" id="IPR007829">
    <property type="entry name" value="TM2"/>
</dbReference>
<dbReference type="RefSeq" id="WP_249300442.1">
    <property type="nucleotide sequence ID" value="NZ_JACRSP010000003.1"/>
</dbReference>
<evidence type="ECO:0000256" key="5">
    <source>
        <dbReference type="SAM" id="Phobius"/>
    </source>
</evidence>
<feature type="transmembrane region" description="Helical" evidence="5">
    <location>
        <begin position="116"/>
        <end position="136"/>
    </location>
</feature>
<dbReference type="EMBL" id="JACRSP010000003">
    <property type="protein sequence ID" value="MBC8536601.1"/>
    <property type="molecule type" value="Genomic_DNA"/>
</dbReference>